<organism evidence="2 3">
    <name type="scientific">Halorussus limi</name>
    <dbReference type="NCBI Taxonomy" id="2938695"/>
    <lineage>
        <taxon>Archaea</taxon>
        <taxon>Methanobacteriati</taxon>
        <taxon>Methanobacteriota</taxon>
        <taxon>Stenosarchaea group</taxon>
        <taxon>Halobacteria</taxon>
        <taxon>Halobacteriales</taxon>
        <taxon>Haladaptataceae</taxon>
        <taxon>Halorussus</taxon>
    </lineage>
</organism>
<gene>
    <name evidence="2" type="ORF">M0R89_09145</name>
</gene>
<reference evidence="2 3" key="1">
    <citation type="submission" date="2022-04" db="EMBL/GenBank/DDBJ databases">
        <title>Diverse halophilic archaea isolated from saline environments.</title>
        <authorList>
            <person name="Cui H.-L."/>
        </authorList>
    </citation>
    <scope>NUCLEOTIDE SEQUENCE [LARGE SCALE GENOMIC DNA]</scope>
    <source>
        <strain evidence="2 3">XZYJT49</strain>
    </source>
</reference>
<feature type="transmembrane region" description="Helical" evidence="1">
    <location>
        <begin position="320"/>
        <end position="340"/>
    </location>
</feature>
<accession>A0A8U0HYR7</accession>
<evidence type="ECO:0000313" key="2">
    <source>
        <dbReference type="EMBL" id="UPV76200.1"/>
    </source>
</evidence>
<name>A0A8U0HYR7_9EURY</name>
<protein>
    <submittedName>
        <fullName evidence="2">Uncharacterized protein</fullName>
    </submittedName>
</protein>
<keyword evidence="1" id="KW-1133">Transmembrane helix</keyword>
<feature type="transmembrane region" description="Helical" evidence="1">
    <location>
        <begin position="360"/>
        <end position="384"/>
    </location>
</feature>
<dbReference type="AlphaFoldDB" id="A0A8U0HYR7"/>
<dbReference type="EMBL" id="CP096659">
    <property type="protein sequence ID" value="UPV76200.1"/>
    <property type="molecule type" value="Genomic_DNA"/>
</dbReference>
<dbReference type="GeneID" id="72185362"/>
<dbReference type="RefSeq" id="WP_248652233.1">
    <property type="nucleotide sequence ID" value="NZ_CP096659.1"/>
</dbReference>
<dbReference type="KEGG" id="halx:M0R89_09145"/>
<evidence type="ECO:0000256" key="1">
    <source>
        <dbReference type="SAM" id="Phobius"/>
    </source>
</evidence>
<evidence type="ECO:0000313" key="3">
    <source>
        <dbReference type="Proteomes" id="UP000830729"/>
    </source>
</evidence>
<sequence>MISRVEADVLDNCISEVSVEVQLKKQYFTKEEIQAYAPDSERFDFNSFKTYLHTKETSWCSDCGESFGICNHDDAKRVKKTVHTLNPKAIASETIDSARRGGPLENVEEKAPIDGVYRVKIDFGERRVVFEFFCERQNYLDSNLDPFDLEFPVLIRDFAVDKYSEHQFIWRELLSEEFRGKLLGQVSAIKNKTTAVFAEYDEEFVSNHRTEIKTAIRDYFERSGYEPYTEVADKCPEIEQYGIKAEYADYVCLPKTGLDEKILITHGEERDSGWYIQRFVDGNLSSVEEEEIFEDLSQQLDEKIRYYKRISKQLSTSSQYMRSIAGLVVVITTLLAVVNFGEITSLVQDYIEIGQYSSVISILLLGTNTILSIVLVVMLFSPYIREKAFSWKMYPIGSSKSRFKFLRHHSFGIE</sequence>
<dbReference type="Proteomes" id="UP000830729">
    <property type="component" value="Chromosome"/>
</dbReference>
<proteinExistence type="predicted"/>
<keyword evidence="1" id="KW-0812">Transmembrane</keyword>
<keyword evidence="1" id="KW-0472">Membrane</keyword>
<keyword evidence="3" id="KW-1185">Reference proteome</keyword>